<comment type="caution">
    <text evidence="1">The sequence shown here is derived from an EMBL/GenBank/DDBJ whole genome shotgun (WGS) entry which is preliminary data.</text>
</comment>
<accession>A0A8S0Y0T5</accession>
<keyword evidence="2" id="KW-1185">Reference proteome</keyword>
<dbReference type="Proteomes" id="UP000467700">
    <property type="component" value="Unassembled WGS sequence"/>
</dbReference>
<dbReference type="AlphaFoldDB" id="A0A8S0Y0T5"/>
<evidence type="ECO:0000313" key="2">
    <source>
        <dbReference type="Proteomes" id="UP000467700"/>
    </source>
</evidence>
<gene>
    <name evidence="1" type="ORF">AAE3_LOCUS13413</name>
</gene>
<dbReference type="OrthoDB" id="2945538at2759"/>
<organism evidence="1 2">
    <name type="scientific">Cyclocybe aegerita</name>
    <name type="common">Black poplar mushroom</name>
    <name type="synonym">Agrocybe aegerita</name>
    <dbReference type="NCBI Taxonomy" id="1973307"/>
    <lineage>
        <taxon>Eukaryota</taxon>
        <taxon>Fungi</taxon>
        <taxon>Dikarya</taxon>
        <taxon>Basidiomycota</taxon>
        <taxon>Agaricomycotina</taxon>
        <taxon>Agaricomycetes</taxon>
        <taxon>Agaricomycetidae</taxon>
        <taxon>Agaricales</taxon>
        <taxon>Agaricineae</taxon>
        <taxon>Bolbitiaceae</taxon>
        <taxon>Cyclocybe</taxon>
    </lineage>
</organism>
<dbReference type="EMBL" id="CACVBS010000101">
    <property type="protein sequence ID" value="CAA7271212.1"/>
    <property type="molecule type" value="Genomic_DNA"/>
</dbReference>
<sequence length="401" mass="45089">MPWILFSNSSAEAPNDPSQSMVASVFLGSVCRRWREIVEATPRLWTSIAINTYRSDRQATTSSGSFHPDQFDLKAFSLGNLTADGDRFNQDSAMQSEYVKLENVYDCPCTLPTCPAFIAKTRLANMQPRQAVVAASRDTPDSIFFGLVAAATLCDPRYRRAGAGKVFVDHLVSGLGRSTGVRPHWEYLVMGIINVLAPILPSDAERQDVAICQSIYPFHSRIVDTLLADFDYLTQKDDVGDSRRFLVAKMLLLFMDDPETKRHMCKEKTLRLLVHCWLETSPACTMRKTAAGTVLELLVRKDSCGNSPPPDYLDRLFKAVQVPNFVSRINFSLKHKNLPAETLHKEISILRNLTESWLPFSPKLLKGSVSKQVVAAVRRILKNDPQMDKHKTLPRVELFIQ</sequence>
<evidence type="ECO:0000313" key="1">
    <source>
        <dbReference type="EMBL" id="CAA7271212.1"/>
    </source>
</evidence>
<proteinExistence type="predicted"/>
<evidence type="ECO:0008006" key="3">
    <source>
        <dbReference type="Google" id="ProtNLM"/>
    </source>
</evidence>
<protein>
    <recommendedName>
        <fullName evidence="3">F-box domain-containing protein</fullName>
    </recommendedName>
</protein>
<reference evidence="1 2" key="1">
    <citation type="submission" date="2020-01" db="EMBL/GenBank/DDBJ databases">
        <authorList>
            <person name="Gupta K D."/>
        </authorList>
    </citation>
    <scope>NUCLEOTIDE SEQUENCE [LARGE SCALE GENOMIC DNA]</scope>
</reference>
<name>A0A8S0Y0T5_CYCAE</name>